<dbReference type="EMBL" id="CAACVI010000001">
    <property type="protein sequence ID" value="VEN72769.1"/>
    <property type="molecule type" value="Genomic_DNA"/>
</dbReference>
<reference evidence="1" key="1">
    <citation type="submission" date="2019-01" db="EMBL/GenBank/DDBJ databases">
        <authorList>
            <consortium name="Genoscope - CEA"/>
            <person name="William W."/>
        </authorList>
    </citation>
    <scope>NUCLEOTIDE SEQUENCE</scope>
    <source>
        <strain evidence="1">CR-1</strain>
    </source>
</reference>
<proteinExistence type="predicted"/>
<dbReference type="AlphaFoldDB" id="A0A484HIU4"/>
<sequence length="298" mass="34154">MFTDFIRFHLNCFSVFTICIFSCSCVKSFANNSLENEDAAIVTSEVEEYANSVVKPLIANVPNEDKLSMLRKISEIIISREHGVNSNAVEPSKYIYYDIFDTLKLGFLVTLNLSFHQKQNIKNWHAKYMSDTAADVFFAPSASEIIKDRAAFGCTHYARVFIAVVKELKIIDNPGDLRYAATCVAKDYNMAYKRQDYEMTINGHQFAMVRIGPKWYAINTSKGETVEMSMDFSPDKISPPNNTAIQFQSYPEVTFLFRKIGKNHSDNIQDNSLIKLMNIYRSGENNRQSFSWSEYEKL</sequence>
<organism evidence="1">
    <name type="scientific">uncultured Desulfobacteraceae bacterium</name>
    <dbReference type="NCBI Taxonomy" id="218296"/>
    <lineage>
        <taxon>Bacteria</taxon>
        <taxon>Pseudomonadati</taxon>
        <taxon>Thermodesulfobacteriota</taxon>
        <taxon>Desulfobacteria</taxon>
        <taxon>Desulfobacterales</taxon>
        <taxon>Desulfobacteraceae</taxon>
        <taxon>environmental samples</taxon>
    </lineage>
</organism>
<evidence type="ECO:0000313" key="1">
    <source>
        <dbReference type="EMBL" id="VEN72769.1"/>
    </source>
</evidence>
<dbReference type="PROSITE" id="PS51257">
    <property type="entry name" value="PROKAR_LIPOPROTEIN"/>
    <property type="match status" value="1"/>
</dbReference>
<gene>
    <name evidence="1" type="ORF">EPICR_10268</name>
</gene>
<protein>
    <submittedName>
        <fullName evidence="1">Uncharacterized protein</fullName>
    </submittedName>
</protein>
<name>A0A484HIU4_9BACT</name>
<accession>A0A484HIU4</accession>